<dbReference type="Pfam" id="PF01261">
    <property type="entry name" value="AP_endonuc_2"/>
    <property type="match status" value="1"/>
</dbReference>
<dbReference type="RefSeq" id="WP_076171132.1">
    <property type="nucleotide sequence ID" value="NZ_MRTP01000004.1"/>
</dbReference>
<dbReference type="STRING" id="297318.BK138_17405"/>
<evidence type="ECO:0000313" key="3">
    <source>
        <dbReference type="Proteomes" id="UP000187172"/>
    </source>
</evidence>
<organism evidence="2 3">
    <name type="scientific">Paenibacillus rhizosphaerae</name>
    <dbReference type="NCBI Taxonomy" id="297318"/>
    <lineage>
        <taxon>Bacteria</taxon>
        <taxon>Bacillati</taxon>
        <taxon>Bacillota</taxon>
        <taxon>Bacilli</taxon>
        <taxon>Bacillales</taxon>
        <taxon>Paenibacillaceae</taxon>
        <taxon>Paenibacillus</taxon>
    </lineage>
</organism>
<dbReference type="InterPro" id="IPR013022">
    <property type="entry name" value="Xyl_isomerase-like_TIM-brl"/>
</dbReference>
<feature type="domain" description="Xylose isomerase-like TIM barrel" evidence="1">
    <location>
        <begin position="24"/>
        <end position="180"/>
    </location>
</feature>
<dbReference type="InterPro" id="IPR050312">
    <property type="entry name" value="IolE/XylAMocC-like"/>
</dbReference>
<dbReference type="Proteomes" id="UP000187172">
    <property type="component" value="Unassembled WGS sequence"/>
</dbReference>
<keyword evidence="3" id="KW-1185">Reference proteome</keyword>
<evidence type="ECO:0000313" key="2">
    <source>
        <dbReference type="EMBL" id="OMF53610.1"/>
    </source>
</evidence>
<reference evidence="2 3" key="1">
    <citation type="submission" date="2016-11" db="EMBL/GenBank/DDBJ databases">
        <title>Paenibacillus species isolates.</title>
        <authorList>
            <person name="Beno S.M."/>
        </authorList>
    </citation>
    <scope>NUCLEOTIDE SEQUENCE [LARGE SCALE GENOMIC DNA]</scope>
    <source>
        <strain evidence="2 3">FSL R5-0378</strain>
    </source>
</reference>
<keyword evidence="2" id="KW-0413">Isomerase</keyword>
<dbReference type="Gene3D" id="3.20.20.150">
    <property type="entry name" value="Divalent-metal-dependent TIM barrel enzymes"/>
    <property type="match status" value="1"/>
</dbReference>
<comment type="caution">
    <text evidence="2">The sequence shown here is derived from an EMBL/GenBank/DDBJ whole genome shotgun (WGS) entry which is preliminary data.</text>
</comment>
<protein>
    <submittedName>
        <fullName evidence="2">Xylose isomerase</fullName>
    </submittedName>
</protein>
<dbReference type="AlphaFoldDB" id="A0A1R1EP65"/>
<dbReference type="GO" id="GO:0016853">
    <property type="term" value="F:isomerase activity"/>
    <property type="evidence" value="ECO:0007669"/>
    <property type="project" value="UniProtKB-KW"/>
</dbReference>
<gene>
    <name evidence="2" type="ORF">BK138_17405</name>
</gene>
<name>A0A1R1EP65_9BACL</name>
<dbReference type="PANTHER" id="PTHR12110">
    <property type="entry name" value="HYDROXYPYRUVATE ISOMERASE"/>
    <property type="match status" value="1"/>
</dbReference>
<dbReference type="SUPFAM" id="SSF51658">
    <property type="entry name" value="Xylose isomerase-like"/>
    <property type="match status" value="1"/>
</dbReference>
<evidence type="ECO:0000259" key="1">
    <source>
        <dbReference type="Pfam" id="PF01261"/>
    </source>
</evidence>
<proteinExistence type="predicted"/>
<accession>A0A1R1EP65</accession>
<dbReference type="InterPro" id="IPR036237">
    <property type="entry name" value="Xyl_isomerase-like_sf"/>
</dbReference>
<sequence>MKLKLIKALWGMEGTGTLEEQVGRIASAGYDGVEAPLPAPDDEQRFKELLASHKLDYVAMIFTEGPDHYASFEAQLERATSFGPIHVTAHSLKDYVPLEEQIDYFRRAVQLEQQLGVKVGHETHRGRALFNPWDTGKVLNAVPGLGLTADFSHWCCVTESTLEHFESELDLAIARTVHIHGRVGYAQGPQVPDPRAPEYAHEVARHFDWWNRIADARQQAGASELTFTPEYGPPGYLHTLPFTNQPVTDLWQVCKWTVEQYRENFERTQSVKAT</sequence>
<dbReference type="EMBL" id="MRTP01000004">
    <property type="protein sequence ID" value="OMF53610.1"/>
    <property type="molecule type" value="Genomic_DNA"/>
</dbReference>